<keyword evidence="5" id="KW-0472">Membrane</keyword>
<dbReference type="Pfam" id="PF20238">
    <property type="entry name" value="BIM1-like_dom"/>
    <property type="match status" value="1"/>
</dbReference>
<evidence type="ECO:0000259" key="9">
    <source>
        <dbReference type="Pfam" id="PF20238"/>
    </source>
</evidence>
<feature type="signal peptide" evidence="8">
    <location>
        <begin position="1"/>
        <end position="22"/>
    </location>
</feature>
<dbReference type="PANTHER" id="PTHR34992:SF1">
    <property type="entry name" value="COPPER ACQUISITION FACTOR BIM1-LIKE DOMAIN-CONTAINING PROTEIN"/>
    <property type="match status" value="1"/>
</dbReference>
<dbReference type="GeneID" id="85321283"/>
<keyword evidence="11" id="KW-1185">Reference proteome</keyword>
<dbReference type="Proteomes" id="UP001172101">
    <property type="component" value="Unassembled WGS sequence"/>
</dbReference>
<dbReference type="GO" id="GO:0005886">
    <property type="term" value="C:plasma membrane"/>
    <property type="evidence" value="ECO:0007669"/>
    <property type="project" value="UniProtKB-SubCell"/>
</dbReference>
<keyword evidence="6" id="KW-0325">Glycoprotein</keyword>
<dbReference type="RefSeq" id="XP_060294636.1">
    <property type="nucleotide sequence ID" value="XM_060438013.1"/>
</dbReference>
<dbReference type="AlphaFoldDB" id="A0AA40DVJ1"/>
<sequence length="164" mass="17392">MQPSVLTQALVLFAGLASVCKAHFVLQIPTSLGFDDEAEGEFPCGGFNAHSRNNVTLWPVEGSAVSVLTTHSEATWEFKAALLSDLGHWVRVNRVLSQTGVGDFCEPAIPVKASWAGKRGVLQVVQHGDDGDLYQCAAVKFVHGGPASPPAGCINDTVIAAHWL</sequence>
<accession>A0AA40DVJ1</accession>
<feature type="domain" description="Copper acquisition factor BIM1-like" evidence="9">
    <location>
        <begin position="22"/>
        <end position="157"/>
    </location>
</feature>
<keyword evidence="2" id="KW-1003">Cell membrane</keyword>
<evidence type="ECO:0000256" key="6">
    <source>
        <dbReference type="ARBA" id="ARBA00023180"/>
    </source>
</evidence>
<comment type="caution">
    <text evidence="10">The sequence shown here is derived from an EMBL/GenBank/DDBJ whole genome shotgun (WGS) entry which is preliminary data.</text>
</comment>
<proteinExistence type="predicted"/>
<gene>
    <name evidence="10" type="ORF">B0T26DRAFT_648601</name>
</gene>
<dbReference type="PANTHER" id="PTHR34992">
    <property type="entry name" value="HYPHAL ANASTAMOSIS-7 PROTEIN"/>
    <property type="match status" value="1"/>
</dbReference>
<comment type="subcellular location">
    <subcellularLocation>
        <location evidence="1">Cell membrane</location>
        <topology evidence="1">Lipid-anchor</topology>
        <topology evidence="1">GPI-anchor</topology>
    </subcellularLocation>
</comment>
<evidence type="ECO:0000256" key="7">
    <source>
        <dbReference type="ARBA" id="ARBA00023288"/>
    </source>
</evidence>
<evidence type="ECO:0000256" key="8">
    <source>
        <dbReference type="SAM" id="SignalP"/>
    </source>
</evidence>
<evidence type="ECO:0000313" key="11">
    <source>
        <dbReference type="Proteomes" id="UP001172101"/>
    </source>
</evidence>
<evidence type="ECO:0000256" key="4">
    <source>
        <dbReference type="ARBA" id="ARBA00022729"/>
    </source>
</evidence>
<evidence type="ECO:0000256" key="2">
    <source>
        <dbReference type="ARBA" id="ARBA00022475"/>
    </source>
</evidence>
<evidence type="ECO:0000256" key="3">
    <source>
        <dbReference type="ARBA" id="ARBA00022622"/>
    </source>
</evidence>
<evidence type="ECO:0000256" key="5">
    <source>
        <dbReference type="ARBA" id="ARBA00023136"/>
    </source>
</evidence>
<organism evidence="10 11">
    <name type="scientific">Lasiosphaeria miniovina</name>
    <dbReference type="NCBI Taxonomy" id="1954250"/>
    <lineage>
        <taxon>Eukaryota</taxon>
        <taxon>Fungi</taxon>
        <taxon>Dikarya</taxon>
        <taxon>Ascomycota</taxon>
        <taxon>Pezizomycotina</taxon>
        <taxon>Sordariomycetes</taxon>
        <taxon>Sordariomycetidae</taxon>
        <taxon>Sordariales</taxon>
        <taxon>Lasiosphaeriaceae</taxon>
        <taxon>Lasiosphaeria</taxon>
    </lineage>
</organism>
<evidence type="ECO:0000313" key="10">
    <source>
        <dbReference type="EMBL" id="KAK0713313.1"/>
    </source>
</evidence>
<protein>
    <recommendedName>
        <fullName evidence="9">Copper acquisition factor BIM1-like domain-containing protein</fullName>
    </recommendedName>
</protein>
<reference evidence="10" key="1">
    <citation type="submission" date="2023-06" db="EMBL/GenBank/DDBJ databases">
        <title>Genome-scale phylogeny and comparative genomics of the fungal order Sordariales.</title>
        <authorList>
            <consortium name="Lawrence Berkeley National Laboratory"/>
            <person name="Hensen N."/>
            <person name="Bonometti L."/>
            <person name="Westerberg I."/>
            <person name="Brannstrom I.O."/>
            <person name="Guillou S."/>
            <person name="Cros-Aarteil S."/>
            <person name="Calhoun S."/>
            <person name="Haridas S."/>
            <person name="Kuo A."/>
            <person name="Mondo S."/>
            <person name="Pangilinan J."/>
            <person name="Riley R."/>
            <person name="LaButti K."/>
            <person name="Andreopoulos B."/>
            <person name="Lipzen A."/>
            <person name="Chen C."/>
            <person name="Yanf M."/>
            <person name="Daum C."/>
            <person name="Ng V."/>
            <person name="Clum A."/>
            <person name="Steindorff A."/>
            <person name="Ohm R."/>
            <person name="Martin F."/>
            <person name="Silar P."/>
            <person name="Natvig D."/>
            <person name="Lalanne C."/>
            <person name="Gautier V."/>
            <person name="Ament-velasquez S.L."/>
            <person name="Kruys A."/>
            <person name="Hutchinson M.I."/>
            <person name="Powell A.J."/>
            <person name="Barry K."/>
            <person name="Miller A.N."/>
            <person name="Grigoriev I.V."/>
            <person name="Debuchy R."/>
            <person name="Gladieux P."/>
            <person name="Thoren M.H."/>
            <person name="Johannesson H."/>
        </authorList>
    </citation>
    <scope>NUCLEOTIDE SEQUENCE</scope>
    <source>
        <strain evidence="10">SMH2392-1A</strain>
    </source>
</reference>
<keyword evidence="3" id="KW-0336">GPI-anchor</keyword>
<dbReference type="CDD" id="cd21176">
    <property type="entry name" value="LPMO_auxiliary-like"/>
    <property type="match status" value="1"/>
</dbReference>
<evidence type="ECO:0000256" key="1">
    <source>
        <dbReference type="ARBA" id="ARBA00004609"/>
    </source>
</evidence>
<feature type="chain" id="PRO_5041329413" description="Copper acquisition factor BIM1-like domain-containing protein" evidence="8">
    <location>
        <begin position="23"/>
        <end position="164"/>
    </location>
</feature>
<name>A0AA40DVJ1_9PEZI</name>
<keyword evidence="7" id="KW-0449">Lipoprotein</keyword>
<dbReference type="EMBL" id="JAUIRO010000005">
    <property type="protein sequence ID" value="KAK0713313.1"/>
    <property type="molecule type" value="Genomic_DNA"/>
</dbReference>
<dbReference type="InterPro" id="IPR046936">
    <property type="entry name" value="BIM1-like"/>
</dbReference>
<keyword evidence="4 8" id="KW-0732">Signal</keyword>
<dbReference type="GO" id="GO:0098552">
    <property type="term" value="C:side of membrane"/>
    <property type="evidence" value="ECO:0007669"/>
    <property type="project" value="UniProtKB-KW"/>
</dbReference>
<dbReference type="InterPro" id="IPR046530">
    <property type="entry name" value="BIM1-like_dom"/>
</dbReference>